<feature type="compositionally biased region" description="Polar residues" evidence="1">
    <location>
        <begin position="18"/>
        <end position="33"/>
    </location>
</feature>
<dbReference type="Pfam" id="PF13650">
    <property type="entry name" value="Asp_protease_2"/>
    <property type="match status" value="1"/>
</dbReference>
<dbReference type="OrthoDB" id="2504984at2759"/>
<dbReference type="AlphaFoldDB" id="A0A2N5W404"/>
<feature type="region of interest" description="Disordered" evidence="1">
    <location>
        <begin position="1"/>
        <end position="48"/>
    </location>
</feature>
<sequence length="942" mass="106808">MADLEIPSFKNYRDNKSPDSSASSIHPFSNREFNQPNPPNTPEPEQKSFHQDYQNFYQQPPPPNPTTHFLDRVIQLPAYNPTPFGRRVIKIKPTKKDLLFDGTNMDILDFIAELENAAVQDGAQAEDIATQISSFIRDQNLLKEIRDMTGKINNDWELLKYQMVQRWGKMMPLMKYTRESLDNLIYKARTEGGIKTLKVFQDFSTKLDTIVNYLVRCRHMASVEEIRHSVLNCLTPELRLSVNKELIRDNQMNLAIDGSYLLPPCQVIIKYIHKELKTLSILQMEEEAFSKEVQEKNVSQRSAVNKAPSPEKAIEEITKTLASWNVQKKPSTFYQSSHVPYTPAQNTRPPESFFCHYCHLKGHSTGRCNLANHEIRHSVLNCLTPELRLSVNKELIRDNQMNLAIDGSYLLPPCQVIIKYIHKELKTLSILQMEEEAFSKEVQEKNVSQRSAVNKAPSPEKAIEEITKTLASWNVQKKPSTFYQSSHVPYTPAQNTRPPESFFCHYCHLKGHSTGRCNLANHDEIEGLIKREGGQIKLPDGSVVPFERSRPFKTAVDQYYAKSSQPGIIKIPPGSELKKEEKVPEAQTSFGKLEELEFEDSTNYESDAAKRTRKGEEKEESEKSGGRNSPYKRVRKENDQVMDVDNEAERIMEIARKNYPDPEPTNTAPEDPSKKVQFKDSEEVIKNPKEKAPKKTMLERPLAKEFPDTEEKVVNRMLMDGRIELTYGEVFAISHGAIEVFKKRTNPRRIPINSTEMDISKSVNTAGANSDSEDEEEENSKTHPAHYACPLGYININISGKQLKALLDNGSMVNVLSRGLACGMGLIVTEKRMNLKGIGGHKNEIIGIAENVPVKVGSITKPVHFWISSGDVQPILGKPFLVSASATIKFQKEGAESLSIKDKDRTYLVPILIPKNQKWETTFPVNSSSTSSHFLASGTFRK</sequence>
<proteinExistence type="predicted"/>
<keyword evidence="3" id="KW-1185">Reference proteome</keyword>
<organism evidence="2 3">
    <name type="scientific">Puccinia coronata f. sp. avenae</name>
    <dbReference type="NCBI Taxonomy" id="200324"/>
    <lineage>
        <taxon>Eukaryota</taxon>
        <taxon>Fungi</taxon>
        <taxon>Dikarya</taxon>
        <taxon>Basidiomycota</taxon>
        <taxon>Pucciniomycotina</taxon>
        <taxon>Pucciniomycetes</taxon>
        <taxon>Pucciniales</taxon>
        <taxon>Pucciniaceae</taxon>
        <taxon>Puccinia</taxon>
    </lineage>
</organism>
<dbReference type="EMBL" id="PGCJ01000015">
    <property type="protein sequence ID" value="PLW56945.1"/>
    <property type="molecule type" value="Genomic_DNA"/>
</dbReference>
<feature type="compositionally biased region" description="Polar residues" evidence="1">
    <location>
        <begin position="752"/>
        <end position="768"/>
    </location>
</feature>
<feature type="compositionally biased region" description="Basic and acidic residues" evidence="1">
    <location>
        <begin position="647"/>
        <end position="660"/>
    </location>
</feature>
<evidence type="ECO:0000256" key="1">
    <source>
        <dbReference type="SAM" id="MobiDB-lite"/>
    </source>
</evidence>
<gene>
    <name evidence="2" type="ORF">PCANC_02870</name>
</gene>
<dbReference type="InterPro" id="IPR021109">
    <property type="entry name" value="Peptidase_aspartic_dom_sf"/>
</dbReference>
<dbReference type="Gene3D" id="2.40.70.10">
    <property type="entry name" value="Acid Proteases"/>
    <property type="match status" value="1"/>
</dbReference>
<reference evidence="2 3" key="1">
    <citation type="submission" date="2017-11" db="EMBL/GenBank/DDBJ databases">
        <title>De novo assembly and phasing of dikaryotic genomes from two isolates of Puccinia coronata f. sp. avenae, the causal agent of oat crown rust.</title>
        <authorList>
            <person name="Miller M.E."/>
            <person name="Zhang Y."/>
            <person name="Omidvar V."/>
            <person name="Sperschneider J."/>
            <person name="Schwessinger B."/>
            <person name="Raley C."/>
            <person name="Palmer J.M."/>
            <person name="Garnica D."/>
            <person name="Upadhyaya N."/>
            <person name="Rathjen J."/>
            <person name="Taylor J.M."/>
            <person name="Park R.F."/>
            <person name="Dodds P.N."/>
            <person name="Hirsch C.D."/>
            <person name="Kianian S.F."/>
            <person name="Figueroa M."/>
        </authorList>
    </citation>
    <scope>NUCLEOTIDE SEQUENCE [LARGE SCALE GENOMIC DNA]</scope>
    <source>
        <strain evidence="2">12NC29</strain>
    </source>
</reference>
<dbReference type="CDD" id="cd00303">
    <property type="entry name" value="retropepsin_like"/>
    <property type="match status" value="1"/>
</dbReference>
<feature type="compositionally biased region" description="Basic and acidic residues" evidence="1">
    <location>
        <begin position="671"/>
        <end position="695"/>
    </location>
</feature>
<dbReference type="STRING" id="200324.A0A2N5W404"/>
<comment type="caution">
    <text evidence="2">The sequence shown here is derived from an EMBL/GenBank/DDBJ whole genome shotgun (WGS) entry which is preliminary data.</text>
</comment>
<evidence type="ECO:0000313" key="2">
    <source>
        <dbReference type="EMBL" id="PLW56945.1"/>
    </source>
</evidence>
<feature type="region of interest" description="Disordered" evidence="1">
    <location>
        <begin position="565"/>
        <end position="695"/>
    </location>
</feature>
<feature type="region of interest" description="Disordered" evidence="1">
    <location>
        <begin position="752"/>
        <end position="784"/>
    </location>
</feature>
<dbReference type="Proteomes" id="UP000235388">
    <property type="component" value="Unassembled WGS sequence"/>
</dbReference>
<name>A0A2N5W404_9BASI</name>
<dbReference type="SUPFAM" id="SSF50630">
    <property type="entry name" value="Acid proteases"/>
    <property type="match status" value="1"/>
</dbReference>
<protein>
    <submittedName>
        <fullName evidence="2">Uncharacterized protein</fullName>
    </submittedName>
</protein>
<feature type="compositionally biased region" description="Basic and acidic residues" evidence="1">
    <location>
        <begin position="607"/>
        <end position="625"/>
    </location>
</feature>
<evidence type="ECO:0000313" key="3">
    <source>
        <dbReference type="Proteomes" id="UP000235388"/>
    </source>
</evidence>
<accession>A0A2N5W404</accession>